<keyword evidence="7" id="KW-0560">Oxidoreductase</keyword>
<keyword evidence="5" id="KW-0479">Metal-binding</keyword>
<keyword evidence="3" id="KW-0004">4Fe-4S</keyword>
<evidence type="ECO:0000256" key="6">
    <source>
        <dbReference type="ARBA" id="ARBA00022827"/>
    </source>
</evidence>
<dbReference type="GO" id="GO:0051539">
    <property type="term" value="F:4 iron, 4 sulfur cluster binding"/>
    <property type="evidence" value="ECO:0007669"/>
    <property type="project" value="UniProtKB-KW"/>
</dbReference>
<evidence type="ECO:0000256" key="3">
    <source>
        <dbReference type="ARBA" id="ARBA00022485"/>
    </source>
</evidence>
<dbReference type="InterPro" id="IPR017900">
    <property type="entry name" value="4Fe4S_Fe_S_CS"/>
</dbReference>
<dbReference type="PROSITE" id="PS00198">
    <property type="entry name" value="4FE4S_FER_1"/>
    <property type="match status" value="3"/>
</dbReference>
<dbReference type="GO" id="GO:0016491">
    <property type="term" value="F:oxidoreductase activity"/>
    <property type="evidence" value="ECO:0007669"/>
    <property type="project" value="UniProtKB-KW"/>
</dbReference>
<dbReference type="AlphaFoldDB" id="A0A953J3S5"/>
<dbReference type="Pfam" id="PF13237">
    <property type="entry name" value="Fer4_10"/>
    <property type="match status" value="1"/>
</dbReference>
<dbReference type="EMBL" id="JAIOIV010000043">
    <property type="protein sequence ID" value="MBZ0155726.1"/>
    <property type="molecule type" value="Genomic_DNA"/>
</dbReference>
<feature type="domain" description="4Fe-4S ferredoxin-type" evidence="10">
    <location>
        <begin position="283"/>
        <end position="318"/>
    </location>
</feature>
<keyword evidence="4" id="KW-0285">Flavoprotein</keyword>
<dbReference type="SUPFAM" id="SSF54862">
    <property type="entry name" value="4Fe-4S ferredoxins"/>
    <property type="match status" value="1"/>
</dbReference>
<comment type="cofactor">
    <cofactor evidence="1">
        <name>FAD</name>
        <dbReference type="ChEBI" id="CHEBI:57692"/>
    </cofactor>
</comment>
<feature type="domain" description="4Fe-4S ferredoxin-type" evidence="10">
    <location>
        <begin position="610"/>
        <end position="639"/>
    </location>
</feature>
<dbReference type="PANTHER" id="PTHR43498">
    <property type="entry name" value="FERREDOXIN:COB-COM HETERODISULFIDE REDUCTASE SUBUNIT A"/>
    <property type="match status" value="1"/>
</dbReference>
<evidence type="ECO:0000256" key="2">
    <source>
        <dbReference type="ARBA" id="ARBA00006561"/>
    </source>
</evidence>
<comment type="caution">
    <text evidence="11">The sequence shown here is derived from an EMBL/GenBank/DDBJ whole genome shotgun (WGS) entry which is preliminary data.</text>
</comment>
<gene>
    <name evidence="11" type="ORF">K8I29_05855</name>
</gene>
<sequence length="653" mass="70627">MKIGVYFCKCGTNISGKVDADDVRERIGTGSGEVHFRSVDFMCSEEGKAFLEKEVREKGLERVVVSACSPREHEATFMRVLAKAGLNSYLLQMVNAREQVAWVTEERAKATEKVARYINAAVRRVALHDPLEKKEVDACPDVLVIGAGPAGLKLALSMAEAGRKVVVVEKTPVIGGMPVRFEELFPAMECGPCMLEPVMGDVLHGEHAEKIELLTMAQVTDVVGSYGNFTVTIRQAPRYTDMRKCIGCAECIEPCPVSAQNEFNCGLSGRKAISFPFAGALPNAPFIDGSLCLRERGEECRLCKDACPMEDAIDFGDTEKILKRNVGAIVIAIGSGLYDCRNIPALGYGTFPDVYTGVEFERIMASNGPTEGEIRTTEGTPPGAVAIVHCVGSLDGNHKEYCSGVCCQYAFKFNRMIEKKLPGTKVYHLYKELALSGKEEFSLYQHARNNPDTTFIRYADIGDLKVTRQSGGKVMRFRNVMGEEGDIPVDMVILCPAVVPVKEANALGALLEAAHDRFGFFEELHGRMDSAQSTIKGVYLAGTCQAPMDIQKAMNQGMAVAGYTLSGLVAGRKIEINPLAALVDADRCSGCRVCISVCPYRAISYDAEKGVSAVNDLLCQGCGTCVAACPSGAATGNHFTTREIFAEIEGVLA</sequence>
<accession>A0A953J3S5</accession>
<dbReference type="InterPro" id="IPR036188">
    <property type="entry name" value="FAD/NAD-bd_sf"/>
</dbReference>
<reference evidence="11" key="1">
    <citation type="journal article" date="2021" name="bioRxiv">
        <title>Unraveling nitrogen, sulfur and carbon metabolic pathways and microbial community transcriptional responses to substrate deprivation and toxicity stresses in a bioreactor mimicking anoxic brackish coastal sediment conditions.</title>
        <authorList>
            <person name="Martins P.D."/>
            <person name="Echeveste M.J."/>
            <person name="Arshad A."/>
            <person name="Kurth J."/>
            <person name="Ouboter H."/>
            <person name="Jetten M.S.M."/>
            <person name="Welte C.U."/>
        </authorList>
    </citation>
    <scope>NUCLEOTIDE SEQUENCE</scope>
    <source>
        <strain evidence="11">MAG_39</strain>
    </source>
</reference>
<reference evidence="11" key="2">
    <citation type="submission" date="2021-08" db="EMBL/GenBank/DDBJ databases">
        <authorList>
            <person name="Dalcin Martins P."/>
        </authorList>
    </citation>
    <scope>NUCLEOTIDE SEQUENCE</scope>
    <source>
        <strain evidence="11">MAG_39</strain>
    </source>
</reference>
<organism evidence="11 12">
    <name type="scientific">Candidatus Nitrobium versatile</name>
    <dbReference type="NCBI Taxonomy" id="2884831"/>
    <lineage>
        <taxon>Bacteria</taxon>
        <taxon>Pseudomonadati</taxon>
        <taxon>Nitrospirota</taxon>
        <taxon>Nitrospiria</taxon>
        <taxon>Nitrospirales</taxon>
        <taxon>Nitrospiraceae</taxon>
        <taxon>Candidatus Nitrobium</taxon>
    </lineage>
</organism>
<dbReference type="InterPro" id="IPR003953">
    <property type="entry name" value="FAD-dep_OxRdtase_2_FAD-bd"/>
</dbReference>
<evidence type="ECO:0000256" key="9">
    <source>
        <dbReference type="ARBA" id="ARBA00023014"/>
    </source>
</evidence>
<dbReference type="GO" id="GO:0046872">
    <property type="term" value="F:metal ion binding"/>
    <property type="evidence" value="ECO:0007669"/>
    <property type="project" value="UniProtKB-KW"/>
</dbReference>
<dbReference type="Gene3D" id="3.30.70.20">
    <property type="match status" value="2"/>
</dbReference>
<dbReference type="Pfam" id="PF00890">
    <property type="entry name" value="FAD_binding_2"/>
    <property type="match status" value="1"/>
</dbReference>
<dbReference type="InterPro" id="IPR039650">
    <property type="entry name" value="HdrA-like"/>
</dbReference>
<dbReference type="InterPro" id="IPR017896">
    <property type="entry name" value="4Fe4S_Fe-S-bd"/>
</dbReference>
<evidence type="ECO:0000256" key="5">
    <source>
        <dbReference type="ARBA" id="ARBA00022723"/>
    </source>
</evidence>
<keyword evidence="6" id="KW-0274">FAD</keyword>
<dbReference type="PRINTS" id="PR00419">
    <property type="entry name" value="ADXRDTASE"/>
</dbReference>
<protein>
    <submittedName>
        <fullName evidence="11">CoB--CoM heterodisulfide reductase iron-sulfur subunit A family protein</fullName>
    </submittedName>
</protein>
<evidence type="ECO:0000256" key="4">
    <source>
        <dbReference type="ARBA" id="ARBA00022630"/>
    </source>
</evidence>
<evidence type="ECO:0000256" key="7">
    <source>
        <dbReference type="ARBA" id="ARBA00023002"/>
    </source>
</evidence>
<evidence type="ECO:0000256" key="8">
    <source>
        <dbReference type="ARBA" id="ARBA00023004"/>
    </source>
</evidence>
<keyword evidence="8" id="KW-0408">Iron</keyword>
<dbReference type="Proteomes" id="UP000705867">
    <property type="component" value="Unassembled WGS sequence"/>
</dbReference>
<dbReference type="SUPFAM" id="SSF51905">
    <property type="entry name" value="FAD/NAD(P)-binding domain"/>
    <property type="match status" value="1"/>
</dbReference>
<dbReference type="PROSITE" id="PS51379">
    <property type="entry name" value="4FE4S_FER_2"/>
    <property type="match status" value="4"/>
</dbReference>
<evidence type="ECO:0000259" key="10">
    <source>
        <dbReference type="PROSITE" id="PS51379"/>
    </source>
</evidence>
<evidence type="ECO:0000313" key="12">
    <source>
        <dbReference type="Proteomes" id="UP000705867"/>
    </source>
</evidence>
<evidence type="ECO:0000313" key="11">
    <source>
        <dbReference type="EMBL" id="MBZ0155726.1"/>
    </source>
</evidence>
<dbReference type="Gene3D" id="3.50.50.60">
    <property type="entry name" value="FAD/NAD(P)-binding domain"/>
    <property type="match status" value="1"/>
</dbReference>
<keyword evidence="9" id="KW-0411">Iron-sulfur</keyword>
<evidence type="ECO:0000256" key="1">
    <source>
        <dbReference type="ARBA" id="ARBA00001974"/>
    </source>
</evidence>
<comment type="similarity">
    <text evidence="2">Belongs to the HdrA family.</text>
</comment>
<feature type="domain" description="4Fe-4S ferredoxin-type" evidence="10">
    <location>
        <begin position="235"/>
        <end position="266"/>
    </location>
</feature>
<proteinExistence type="inferred from homology"/>
<dbReference type="PANTHER" id="PTHR43498:SF1">
    <property type="entry name" value="COB--COM HETERODISULFIDE REDUCTASE IRON-SULFUR SUBUNIT A"/>
    <property type="match status" value="1"/>
</dbReference>
<name>A0A953J3S5_9BACT</name>
<feature type="domain" description="4Fe-4S ferredoxin-type" evidence="10">
    <location>
        <begin position="579"/>
        <end position="608"/>
    </location>
</feature>